<protein>
    <submittedName>
        <fullName evidence="6">Uncharacterized protein</fullName>
    </submittedName>
</protein>
<keyword evidence="7" id="KW-1185">Reference proteome</keyword>
<evidence type="ECO:0000313" key="6">
    <source>
        <dbReference type="EMBL" id="KAK7274712.1"/>
    </source>
</evidence>
<evidence type="ECO:0000313" key="7">
    <source>
        <dbReference type="Proteomes" id="UP001372338"/>
    </source>
</evidence>
<name>A0AAN9FE95_CROPI</name>
<feature type="domain" description="HTH myb-type" evidence="5">
    <location>
        <begin position="134"/>
        <end position="171"/>
    </location>
</feature>
<proteinExistence type="predicted"/>
<reference evidence="6 7" key="1">
    <citation type="submission" date="2024-01" db="EMBL/GenBank/DDBJ databases">
        <title>The genomes of 5 underutilized Papilionoideae crops provide insights into root nodulation and disease resistanc.</title>
        <authorList>
            <person name="Yuan L."/>
        </authorList>
    </citation>
    <scope>NUCLEOTIDE SEQUENCE [LARGE SCALE GENOMIC DNA]</scope>
    <source>
        <strain evidence="6">ZHUSHIDOU_FW_LH</strain>
        <tissue evidence="6">Leaf</tissue>
    </source>
</reference>
<evidence type="ECO:0000256" key="1">
    <source>
        <dbReference type="ARBA" id="ARBA00004123"/>
    </source>
</evidence>
<accession>A0AAN9FE95</accession>
<organism evidence="6 7">
    <name type="scientific">Crotalaria pallida</name>
    <name type="common">Smooth rattlebox</name>
    <name type="synonym">Crotalaria striata</name>
    <dbReference type="NCBI Taxonomy" id="3830"/>
    <lineage>
        <taxon>Eukaryota</taxon>
        <taxon>Viridiplantae</taxon>
        <taxon>Streptophyta</taxon>
        <taxon>Embryophyta</taxon>
        <taxon>Tracheophyta</taxon>
        <taxon>Spermatophyta</taxon>
        <taxon>Magnoliopsida</taxon>
        <taxon>eudicotyledons</taxon>
        <taxon>Gunneridae</taxon>
        <taxon>Pentapetalae</taxon>
        <taxon>rosids</taxon>
        <taxon>fabids</taxon>
        <taxon>Fabales</taxon>
        <taxon>Fabaceae</taxon>
        <taxon>Papilionoideae</taxon>
        <taxon>50 kb inversion clade</taxon>
        <taxon>genistoids sensu lato</taxon>
        <taxon>core genistoids</taxon>
        <taxon>Crotalarieae</taxon>
        <taxon>Crotalaria</taxon>
    </lineage>
</organism>
<dbReference type="Proteomes" id="UP001372338">
    <property type="component" value="Unassembled WGS sequence"/>
</dbReference>
<feature type="region of interest" description="Disordered" evidence="3">
    <location>
        <begin position="1"/>
        <end position="101"/>
    </location>
</feature>
<evidence type="ECO:0000259" key="5">
    <source>
        <dbReference type="PROSITE" id="PS51294"/>
    </source>
</evidence>
<dbReference type="PROSITE" id="PS50090">
    <property type="entry name" value="MYB_LIKE"/>
    <property type="match status" value="1"/>
</dbReference>
<gene>
    <name evidence="6" type="ORF">RIF29_15809</name>
</gene>
<sequence>MMLPPHGHKKMKETFPQASTRAQGRSPYSPCPGPGLDEAEEDEVAVPATAITNKKKKREDVESEDLSEDEGAEARGQKTKKKNATDMNDNMSEDEGEGDGEVLQGITKFTDGCRAFKMAFRNIIEKSVPDDSLEDDKIIELVQRHGPTKWSLIAKSLSARIGKQCRERWVS</sequence>
<feature type="compositionally biased region" description="Acidic residues" evidence="3">
    <location>
        <begin position="91"/>
        <end position="100"/>
    </location>
</feature>
<evidence type="ECO:0000256" key="2">
    <source>
        <dbReference type="ARBA" id="ARBA00023242"/>
    </source>
</evidence>
<dbReference type="InterPro" id="IPR017930">
    <property type="entry name" value="Myb_dom"/>
</dbReference>
<dbReference type="CDD" id="cd00167">
    <property type="entry name" value="SANT"/>
    <property type="match status" value="1"/>
</dbReference>
<dbReference type="AlphaFoldDB" id="A0AAN9FE95"/>
<feature type="domain" description="Myb-like" evidence="4">
    <location>
        <begin position="134"/>
        <end position="171"/>
    </location>
</feature>
<evidence type="ECO:0000256" key="3">
    <source>
        <dbReference type="SAM" id="MobiDB-lite"/>
    </source>
</evidence>
<feature type="compositionally biased region" description="Acidic residues" evidence="3">
    <location>
        <begin position="61"/>
        <end position="71"/>
    </location>
</feature>
<dbReference type="PROSITE" id="PS51294">
    <property type="entry name" value="HTH_MYB"/>
    <property type="match status" value="1"/>
</dbReference>
<feature type="compositionally biased region" description="Basic residues" evidence="3">
    <location>
        <begin position="1"/>
        <end position="11"/>
    </location>
</feature>
<comment type="subcellular location">
    <subcellularLocation>
        <location evidence="1">Nucleus</location>
    </subcellularLocation>
</comment>
<comment type="caution">
    <text evidence="6">The sequence shown here is derived from an EMBL/GenBank/DDBJ whole genome shotgun (WGS) entry which is preliminary data.</text>
</comment>
<dbReference type="InterPro" id="IPR009057">
    <property type="entry name" value="Homeodomain-like_sf"/>
</dbReference>
<evidence type="ECO:0000259" key="4">
    <source>
        <dbReference type="PROSITE" id="PS50090"/>
    </source>
</evidence>
<dbReference type="SUPFAM" id="SSF46689">
    <property type="entry name" value="Homeodomain-like"/>
    <property type="match status" value="1"/>
</dbReference>
<dbReference type="GO" id="GO:0005634">
    <property type="term" value="C:nucleus"/>
    <property type="evidence" value="ECO:0007669"/>
    <property type="project" value="UniProtKB-SubCell"/>
</dbReference>
<dbReference type="EMBL" id="JAYWIO010000003">
    <property type="protein sequence ID" value="KAK7274712.1"/>
    <property type="molecule type" value="Genomic_DNA"/>
</dbReference>
<dbReference type="Pfam" id="PF00249">
    <property type="entry name" value="Myb_DNA-binding"/>
    <property type="match status" value="1"/>
</dbReference>
<dbReference type="Gene3D" id="1.10.10.60">
    <property type="entry name" value="Homeodomain-like"/>
    <property type="match status" value="1"/>
</dbReference>
<keyword evidence="2" id="KW-0539">Nucleus</keyword>
<dbReference type="InterPro" id="IPR001005">
    <property type="entry name" value="SANT/Myb"/>
</dbReference>